<accession>A0AAN7PTE4</accession>
<proteinExistence type="predicted"/>
<evidence type="ECO:0000313" key="3">
    <source>
        <dbReference type="Proteomes" id="UP001353858"/>
    </source>
</evidence>
<keyword evidence="3" id="KW-1185">Reference proteome</keyword>
<organism evidence="2 3">
    <name type="scientific">Aquatica leii</name>
    <dbReference type="NCBI Taxonomy" id="1421715"/>
    <lineage>
        <taxon>Eukaryota</taxon>
        <taxon>Metazoa</taxon>
        <taxon>Ecdysozoa</taxon>
        <taxon>Arthropoda</taxon>
        <taxon>Hexapoda</taxon>
        <taxon>Insecta</taxon>
        <taxon>Pterygota</taxon>
        <taxon>Neoptera</taxon>
        <taxon>Endopterygota</taxon>
        <taxon>Coleoptera</taxon>
        <taxon>Polyphaga</taxon>
        <taxon>Elateriformia</taxon>
        <taxon>Elateroidea</taxon>
        <taxon>Lampyridae</taxon>
        <taxon>Luciolinae</taxon>
        <taxon>Aquatica</taxon>
    </lineage>
</organism>
<dbReference type="Gene3D" id="3.80.10.10">
    <property type="entry name" value="Ribonuclease Inhibitor"/>
    <property type="match status" value="1"/>
</dbReference>
<protein>
    <submittedName>
        <fullName evidence="2">Uncharacterized protein</fullName>
    </submittedName>
</protein>
<dbReference type="EMBL" id="JARPUR010000004">
    <property type="protein sequence ID" value="KAK4876589.1"/>
    <property type="molecule type" value="Genomic_DNA"/>
</dbReference>
<sequence>MAQIKLIFVFLLYGKTFLVVNSVSNITPESITPCEDTDSVSLTTKGEGESKAWTGSVNVPFEIDPNTEFTMDFRWYKNDELEKNGKILKGKACYYIQKFAENIWKQIKKAANPPIDGECTVKSGKYEFVDFVPQLNNMFIPIGGTGKANAKITMTKDGKTFCAVVIADLNLRTNFEKCDIKGWTCNNSVEVAGKHDLTFRCNTTLTTQDVQIWLWQFASPATITSLTIENCERVELAFGCSAENKPIQWLKLRNIGTVDFLSVPLIHNPPMIIIQNVTNIETIRRDTFLQMKKTLYKPGCFIPITDLHSIVLKDVNIGRIETEAFKNITDMKKFEMENVKINRVEYGAIRLSFEPDVVGLVKNSNIGVMEPLAFQLVGDGFSMLNTKIDNMWGSSLNGTIYDFEFSNNSVSMIQAGAIALLAKNVYMNNNLFRDIESGAFRKISPGLLHDSQRNFGTLYFSYDFKNNLIEHVEDGGIRPDIEAYKNVATHINYTENVLQCSCEAVSWLGAEVDLGFGYSVLKDFNTMILDPSNKNTCNFNPCMCFGVRSPYKRSSATALVF</sequence>
<reference evidence="3" key="1">
    <citation type="submission" date="2023-01" db="EMBL/GenBank/DDBJ databases">
        <title>Key to firefly adult light organ development and bioluminescence: homeobox transcription factors regulate luciferase expression and transportation to peroxisome.</title>
        <authorList>
            <person name="Fu X."/>
        </authorList>
    </citation>
    <scope>NUCLEOTIDE SEQUENCE [LARGE SCALE GENOMIC DNA]</scope>
</reference>
<feature type="signal peptide" evidence="1">
    <location>
        <begin position="1"/>
        <end position="22"/>
    </location>
</feature>
<evidence type="ECO:0000313" key="2">
    <source>
        <dbReference type="EMBL" id="KAK4876589.1"/>
    </source>
</evidence>
<dbReference type="SUPFAM" id="SSF51126">
    <property type="entry name" value="Pectin lyase-like"/>
    <property type="match status" value="1"/>
</dbReference>
<dbReference type="InterPro" id="IPR032675">
    <property type="entry name" value="LRR_dom_sf"/>
</dbReference>
<keyword evidence="1" id="KW-0732">Signal</keyword>
<gene>
    <name evidence="2" type="ORF">RN001_009095</name>
</gene>
<dbReference type="AlphaFoldDB" id="A0AAN7PTE4"/>
<evidence type="ECO:0000256" key="1">
    <source>
        <dbReference type="SAM" id="SignalP"/>
    </source>
</evidence>
<dbReference type="Proteomes" id="UP001353858">
    <property type="component" value="Unassembled WGS sequence"/>
</dbReference>
<dbReference type="InterPro" id="IPR011050">
    <property type="entry name" value="Pectin_lyase_fold/virulence"/>
</dbReference>
<comment type="caution">
    <text evidence="2">The sequence shown here is derived from an EMBL/GenBank/DDBJ whole genome shotgun (WGS) entry which is preliminary data.</text>
</comment>
<feature type="chain" id="PRO_5043000556" evidence="1">
    <location>
        <begin position="23"/>
        <end position="561"/>
    </location>
</feature>
<name>A0AAN7PTE4_9COLE</name>